<dbReference type="EMBL" id="VYZN01000001">
    <property type="protein sequence ID" value="KAE9545532.1"/>
    <property type="molecule type" value="Genomic_DNA"/>
</dbReference>
<evidence type="ECO:0000313" key="1">
    <source>
        <dbReference type="EMBL" id="KAE9545532.1"/>
    </source>
</evidence>
<comment type="caution">
    <text evidence="1">The sequence shown here is derived from an EMBL/GenBank/DDBJ whole genome shotgun (WGS) entry which is preliminary data.</text>
</comment>
<protein>
    <submittedName>
        <fullName evidence="1">Uncharacterized protein</fullName>
    </submittedName>
</protein>
<organism evidence="1 2">
    <name type="scientific">Aphis glycines</name>
    <name type="common">Soybean aphid</name>
    <dbReference type="NCBI Taxonomy" id="307491"/>
    <lineage>
        <taxon>Eukaryota</taxon>
        <taxon>Metazoa</taxon>
        <taxon>Ecdysozoa</taxon>
        <taxon>Arthropoda</taxon>
        <taxon>Hexapoda</taxon>
        <taxon>Insecta</taxon>
        <taxon>Pterygota</taxon>
        <taxon>Neoptera</taxon>
        <taxon>Paraneoptera</taxon>
        <taxon>Hemiptera</taxon>
        <taxon>Sternorrhyncha</taxon>
        <taxon>Aphidomorpha</taxon>
        <taxon>Aphidoidea</taxon>
        <taxon>Aphididae</taxon>
        <taxon>Aphidini</taxon>
        <taxon>Aphis</taxon>
        <taxon>Aphis</taxon>
    </lineage>
</organism>
<gene>
    <name evidence="1" type="ORF">AGLY_001075</name>
</gene>
<reference evidence="1 2" key="1">
    <citation type="submission" date="2019-08" db="EMBL/GenBank/DDBJ databases">
        <title>The genome of the soybean aphid Biotype 1, its phylome, world population structure and adaptation to the North American continent.</title>
        <authorList>
            <person name="Giordano R."/>
            <person name="Donthu R.K."/>
            <person name="Hernandez A.G."/>
            <person name="Wright C.L."/>
            <person name="Zimin A.V."/>
        </authorList>
    </citation>
    <scope>NUCLEOTIDE SEQUENCE [LARGE SCALE GENOMIC DNA]</scope>
    <source>
        <tissue evidence="1">Whole aphids</tissue>
    </source>
</reference>
<accession>A0A6G0UB37</accession>
<evidence type="ECO:0000313" key="2">
    <source>
        <dbReference type="Proteomes" id="UP000475862"/>
    </source>
</evidence>
<name>A0A6G0UB37_APHGL</name>
<keyword evidence="2" id="KW-1185">Reference proteome</keyword>
<sequence length="184" mass="21973">MGLLLNECFYELQKYTEYISFNIMIYDKFQLFFSIIPNKIIYEYDSNDLIVYNSILVLSLGERQKIIFTFVLLLISDFMEFITSFLHTCIAWDSLFPYRKFIIKKNVRCTILEHLGHLYSIFITFLNKCYTFCTIPTYNFITNKYVWFMLKKLGEHEPSVEELGEISLCGNIFLSYNEISLFDN</sequence>
<dbReference type="Proteomes" id="UP000475862">
    <property type="component" value="Unassembled WGS sequence"/>
</dbReference>
<dbReference type="AlphaFoldDB" id="A0A6G0UB37"/>
<proteinExistence type="predicted"/>